<dbReference type="GO" id="GO:0004930">
    <property type="term" value="F:G protein-coupled receptor activity"/>
    <property type="evidence" value="ECO:0007669"/>
    <property type="project" value="InterPro"/>
</dbReference>
<dbReference type="Proteomes" id="UP000030746">
    <property type="component" value="Unassembled WGS sequence"/>
</dbReference>
<proteinExistence type="predicted"/>
<evidence type="ECO:0000313" key="8">
    <source>
        <dbReference type="EMBL" id="ESO89879.1"/>
    </source>
</evidence>
<keyword evidence="5 6" id="KW-0472">Membrane</keyword>
<feature type="transmembrane region" description="Helical" evidence="6">
    <location>
        <begin position="148"/>
        <end position="170"/>
    </location>
</feature>
<feature type="transmembrane region" description="Helical" evidence="6">
    <location>
        <begin position="236"/>
        <end position="257"/>
    </location>
</feature>
<feature type="transmembrane region" description="Helical" evidence="6">
    <location>
        <begin position="277"/>
        <end position="297"/>
    </location>
</feature>
<dbReference type="GO" id="GO:0005886">
    <property type="term" value="C:plasma membrane"/>
    <property type="evidence" value="ECO:0007669"/>
    <property type="project" value="UniProtKB-SubCell"/>
</dbReference>
<accession>V4BM07</accession>
<keyword evidence="9" id="KW-1185">Reference proteome</keyword>
<keyword evidence="3 6" id="KW-0812">Transmembrane</keyword>
<dbReference type="GeneID" id="20239772"/>
<dbReference type="SUPFAM" id="SSF81321">
    <property type="entry name" value="Family A G protein-coupled receptor-like"/>
    <property type="match status" value="1"/>
</dbReference>
<evidence type="ECO:0000256" key="4">
    <source>
        <dbReference type="ARBA" id="ARBA00022989"/>
    </source>
</evidence>
<dbReference type="HOGENOM" id="CLU_706543_0_0_1"/>
<dbReference type="PANTHER" id="PTHR22750">
    <property type="entry name" value="G-PROTEIN COUPLED RECEPTOR"/>
    <property type="match status" value="1"/>
</dbReference>
<protein>
    <recommendedName>
        <fullName evidence="7">G-protein coupled receptors family 1 profile domain-containing protein</fullName>
    </recommendedName>
</protein>
<name>V4BM07_LOTGI</name>
<feature type="transmembrane region" description="Helical" evidence="6">
    <location>
        <begin position="109"/>
        <end position="127"/>
    </location>
</feature>
<dbReference type="CTD" id="20239772"/>
<dbReference type="OMA" id="NCNDESR"/>
<dbReference type="Pfam" id="PF00001">
    <property type="entry name" value="7tm_1"/>
    <property type="match status" value="1"/>
</dbReference>
<gene>
    <name evidence="8" type="ORF">LOTGIDRAFT_164572</name>
</gene>
<dbReference type="OrthoDB" id="10011551at2759"/>
<dbReference type="EMBL" id="KB202518">
    <property type="protein sequence ID" value="ESO89879.1"/>
    <property type="molecule type" value="Genomic_DNA"/>
</dbReference>
<comment type="subcellular location">
    <subcellularLocation>
        <location evidence="1">Cell membrane</location>
        <topology evidence="1">Multi-pass membrane protein</topology>
    </subcellularLocation>
</comment>
<evidence type="ECO:0000256" key="1">
    <source>
        <dbReference type="ARBA" id="ARBA00004651"/>
    </source>
</evidence>
<evidence type="ECO:0000256" key="3">
    <source>
        <dbReference type="ARBA" id="ARBA00022692"/>
    </source>
</evidence>
<feature type="transmembrane region" description="Helical" evidence="6">
    <location>
        <begin position="70"/>
        <end position="89"/>
    </location>
</feature>
<dbReference type="AlphaFoldDB" id="V4BM07"/>
<evidence type="ECO:0000313" key="9">
    <source>
        <dbReference type="Proteomes" id="UP000030746"/>
    </source>
</evidence>
<organism evidence="8 9">
    <name type="scientific">Lottia gigantea</name>
    <name type="common">Giant owl limpet</name>
    <dbReference type="NCBI Taxonomy" id="225164"/>
    <lineage>
        <taxon>Eukaryota</taxon>
        <taxon>Metazoa</taxon>
        <taxon>Spiralia</taxon>
        <taxon>Lophotrochozoa</taxon>
        <taxon>Mollusca</taxon>
        <taxon>Gastropoda</taxon>
        <taxon>Patellogastropoda</taxon>
        <taxon>Lottioidea</taxon>
        <taxon>Lottiidae</taxon>
        <taxon>Lottia</taxon>
    </lineage>
</organism>
<feature type="transmembrane region" description="Helical" evidence="6">
    <location>
        <begin position="182"/>
        <end position="209"/>
    </location>
</feature>
<feature type="transmembrane region" description="Helical" evidence="6">
    <location>
        <begin position="38"/>
        <end position="58"/>
    </location>
</feature>
<dbReference type="Gene3D" id="1.20.1070.10">
    <property type="entry name" value="Rhodopsin 7-helix transmembrane proteins"/>
    <property type="match status" value="1"/>
</dbReference>
<keyword evidence="2" id="KW-1003">Cell membrane</keyword>
<reference evidence="8 9" key="1">
    <citation type="journal article" date="2013" name="Nature">
        <title>Insights into bilaterian evolution from three spiralian genomes.</title>
        <authorList>
            <person name="Simakov O."/>
            <person name="Marletaz F."/>
            <person name="Cho S.J."/>
            <person name="Edsinger-Gonzales E."/>
            <person name="Havlak P."/>
            <person name="Hellsten U."/>
            <person name="Kuo D.H."/>
            <person name="Larsson T."/>
            <person name="Lv J."/>
            <person name="Arendt D."/>
            <person name="Savage R."/>
            <person name="Osoegawa K."/>
            <person name="de Jong P."/>
            <person name="Grimwood J."/>
            <person name="Chapman J.A."/>
            <person name="Shapiro H."/>
            <person name="Aerts A."/>
            <person name="Otillar R.P."/>
            <person name="Terry A.Y."/>
            <person name="Boore J.L."/>
            <person name="Grigoriev I.V."/>
            <person name="Lindberg D.R."/>
            <person name="Seaver E.C."/>
            <person name="Weisblat D.A."/>
            <person name="Putnam N.H."/>
            <person name="Rokhsar D.S."/>
        </authorList>
    </citation>
    <scope>NUCLEOTIDE SEQUENCE [LARGE SCALE GENOMIC DNA]</scope>
</reference>
<sequence length="391" mass="43812">MTCKNNVSCNLSLNVFDTSTPNTSSSISIHHHLSTIEIGIILTLATGTTILNLIVLLASKFASGGESPTLVFVRSLCVADVLLGVYGGFKMIMFFNVDILMMNFFLPESLFFTALLASGLSLLSLNIDCSIKLSQPFKYLMHMDKKNIITFMVLLWNFSFIIGFLPQIGWNNIDHVKSFFTFFSWTFFLFHGILVFISIVLNVIMIVFLRTKTKQINTNQNFMRASTHEFQKYHRLVVTTIIDTILWLSCTIPFYTYLGLFCSECPLADSINSDKNIVYFIPVFLVKSFISGLVHGYRTAQIKSVIQNLSRGVSRLMKTSHRVRTNGIPTVYTNNSPINSDQSDDAMTYDGPISRIGSTNSNDNLISDSRATLNTVVSSGIQSHQVEITVL</sequence>
<evidence type="ECO:0000256" key="2">
    <source>
        <dbReference type="ARBA" id="ARBA00022475"/>
    </source>
</evidence>
<dbReference type="RefSeq" id="XP_009059354.1">
    <property type="nucleotide sequence ID" value="XM_009061106.1"/>
</dbReference>
<dbReference type="PROSITE" id="PS50262">
    <property type="entry name" value="G_PROTEIN_RECEP_F1_2"/>
    <property type="match status" value="1"/>
</dbReference>
<evidence type="ECO:0000256" key="6">
    <source>
        <dbReference type="SAM" id="Phobius"/>
    </source>
</evidence>
<dbReference type="InterPro" id="IPR000276">
    <property type="entry name" value="GPCR_Rhodpsn"/>
</dbReference>
<evidence type="ECO:0000259" key="7">
    <source>
        <dbReference type="PROSITE" id="PS50262"/>
    </source>
</evidence>
<evidence type="ECO:0000256" key="5">
    <source>
        <dbReference type="ARBA" id="ARBA00023136"/>
    </source>
</evidence>
<feature type="domain" description="G-protein coupled receptors family 1 profile" evidence="7">
    <location>
        <begin position="48"/>
        <end position="255"/>
    </location>
</feature>
<keyword evidence="4 6" id="KW-1133">Transmembrane helix</keyword>
<dbReference type="InterPro" id="IPR017452">
    <property type="entry name" value="GPCR_Rhodpsn_7TM"/>
</dbReference>
<dbReference type="KEGG" id="lgi:LOTGIDRAFT_164572"/>